<dbReference type="EMBL" id="FRAP01000013">
    <property type="protein sequence ID" value="SHK84237.1"/>
    <property type="molecule type" value="Genomic_DNA"/>
</dbReference>
<dbReference type="Gene3D" id="1.10.1660.10">
    <property type="match status" value="1"/>
</dbReference>
<dbReference type="STRING" id="1848.SAMN05443637_11319"/>
<dbReference type="PANTHER" id="PTHR30204:SF69">
    <property type="entry name" value="MERR-FAMILY TRANSCRIPTIONAL REGULATOR"/>
    <property type="match status" value="1"/>
</dbReference>
<dbReference type="GO" id="GO:0003700">
    <property type="term" value="F:DNA-binding transcription factor activity"/>
    <property type="evidence" value="ECO:0007669"/>
    <property type="project" value="InterPro"/>
</dbReference>
<dbReference type="PRINTS" id="PR00040">
    <property type="entry name" value="HTHMERR"/>
</dbReference>
<evidence type="ECO:0000256" key="2">
    <source>
        <dbReference type="ARBA" id="ARBA00023015"/>
    </source>
</evidence>
<dbReference type="OrthoDB" id="3824912at2"/>
<dbReference type="InterPro" id="IPR009061">
    <property type="entry name" value="DNA-bd_dom_put_sf"/>
</dbReference>
<sequence>MRIGELAERTGVSQRSLRHYEQHGLLHSTRTANGWRDYDEPAVRRVRAITALLASGLNLADVARLSPCLDAVPGEPCADPEPARRTYAERLAALDRRITELHRRRAELARTMNALGET</sequence>
<dbReference type="SMART" id="SM00422">
    <property type="entry name" value="HTH_MERR"/>
    <property type="match status" value="1"/>
</dbReference>
<dbReference type="PROSITE" id="PS00552">
    <property type="entry name" value="HTH_MERR_1"/>
    <property type="match status" value="1"/>
</dbReference>
<reference evidence="6 7" key="1">
    <citation type="submission" date="2016-11" db="EMBL/GenBank/DDBJ databases">
        <authorList>
            <person name="Jaros S."/>
            <person name="Januszkiewicz K."/>
            <person name="Wedrychowicz H."/>
        </authorList>
    </citation>
    <scope>NUCLEOTIDE SEQUENCE [LARGE SCALE GENOMIC DNA]</scope>
    <source>
        <strain evidence="6 7">DSM 43832</strain>
    </source>
</reference>
<gene>
    <name evidence="6" type="ORF">SAMN05443637_11319</name>
</gene>
<evidence type="ECO:0000313" key="6">
    <source>
        <dbReference type="EMBL" id="SHK84237.1"/>
    </source>
</evidence>
<protein>
    <submittedName>
        <fullName evidence="6">Transcriptional regulator, MerR family</fullName>
    </submittedName>
</protein>
<feature type="domain" description="HTH merR-type" evidence="5">
    <location>
        <begin position="1"/>
        <end position="68"/>
    </location>
</feature>
<keyword evidence="2" id="KW-0805">Transcription regulation</keyword>
<dbReference type="RefSeq" id="WP_073458270.1">
    <property type="nucleotide sequence ID" value="NZ_CALGVN010000006.1"/>
</dbReference>
<dbReference type="GO" id="GO:0003677">
    <property type="term" value="F:DNA binding"/>
    <property type="evidence" value="ECO:0007669"/>
    <property type="project" value="UniProtKB-KW"/>
</dbReference>
<name>A0A1M6VRR7_PSETH</name>
<dbReference type="PANTHER" id="PTHR30204">
    <property type="entry name" value="REDOX-CYCLING DRUG-SENSING TRANSCRIPTIONAL ACTIVATOR SOXR"/>
    <property type="match status" value="1"/>
</dbReference>
<dbReference type="Proteomes" id="UP000184363">
    <property type="component" value="Unassembled WGS sequence"/>
</dbReference>
<evidence type="ECO:0000256" key="1">
    <source>
        <dbReference type="ARBA" id="ARBA00022491"/>
    </source>
</evidence>
<evidence type="ECO:0000313" key="7">
    <source>
        <dbReference type="Proteomes" id="UP000184363"/>
    </source>
</evidence>
<dbReference type="InterPro" id="IPR047057">
    <property type="entry name" value="MerR_fam"/>
</dbReference>
<evidence type="ECO:0000259" key="5">
    <source>
        <dbReference type="PROSITE" id="PS50937"/>
    </source>
</evidence>
<evidence type="ECO:0000256" key="4">
    <source>
        <dbReference type="ARBA" id="ARBA00023163"/>
    </source>
</evidence>
<organism evidence="6 7">
    <name type="scientific">Pseudonocardia thermophila</name>
    <dbReference type="NCBI Taxonomy" id="1848"/>
    <lineage>
        <taxon>Bacteria</taxon>
        <taxon>Bacillati</taxon>
        <taxon>Actinomycetota</taxon>
        <taxon>Actinomycetes</taxon>
        <taxon>Pseudonocardiales</taxon>
        <taxon>Pseudonocardiaceae</taxon>
        <taxon>Pseudonocardia</taxon>
    </lineage>
</organism>
<dbReference type="Pfam" id="PF13411">
    <property type="entry name" value="MerR_1"/>
    <property type="match status" value="1"/>
</dbReference>
<keyword evidence="7" id="KW-1185">Reference proteome</keyword>
<dbReference type="AlphaFoldDB" id="A0A1M6VRR7"/>
<dbReference type="InterPro" id="IPR000551">
    <property type="entry name" value="MerR-type_HTH_dom"/>
</dbReference>
<dbReference type="SUPFAM" id="SSF46955">
    <property type="entry name" value="Putative DNA-binding domain"/>
    <property type="match status" value="1"/>
</dbReference>
<proteinExistence type="predicted"/>
<accession>A0A1M6VRR7</accession>
<keyword evidence="1" id="KW-0678">Repressor</keyword>
<keyword evidence="4" id="KW-0804">Transcription</keyword>
<evidence type="ECO:0000256" key="3">
    <source>
        <dbReference type="ARBA" id="ARBA00023125"/>
    </source>
</evidence>
<keyword evidence="3" id="KW-0238">DNA-binding</keyword>
<dbReference type="PROSITE" id="PS50937">
    <property type="entry name" value="HTH_MERR_2"/>
    <property type="match status" value="1"/>
</dbReference>